<name>A0A061AZG0_CYBFA</name>
<comment type="subunit">
    <text evidence="4">Component of the Mediator complex.</text>
</comment>
<dbReference type="EMBL" id="LK052890">
    <property type="protein sequence ID" value="CDR40790.1"/>
    <property type="molecule type" value="Genomic_DNA"/>
</dbReference>
<comment type="similarity">
    <text evidence="2 4">Belongs to the Mediator complex subunit 11 family.</text>
</comment>
<dbReference type="PhylomeDB" id="A0A061AZG0"/>
<organism evidence="5">
    <name type="scientific">Cyberlindnera fabianii</name>
    <name type="common">Yeast</name>
    <name type="synonym">Hansenula fabianii</name>
    <dbReference type="NCBI Taxonomy" id="36022"/>
    <lineage>
        <taxon>Eukaryota</taxon>
        <taxon>Fungi</taxon>
        <taxon>Dikarya</taxon>
        <taxon>Ascomycota</taxon>
        <taxon>Saccharomycotina</taxon>
        <taxon>Saccharomycetes</taxon>
        <taxon>Phaffomycetales</taxon>
        <taxon>Phaffomycetaceae</taxon>
        <taxon>Cyberlindnera</taxon>
    </lineage>
</organism>
<protein>
    <recommendedName>
        <fullName evidence="4">Mediator of RNA polymerase II transcription subunit 11</fullName>
    </recommendedName>
    <alternativeName>
        <fullName evidence="4">Mediator complex subunit 11</fullName>
    </alternativeName>
</protein>
<keyword evidence="3 4" id="KW-0539">Nucleus</keyword>
<dbReference type="Pfam" id="PF10280">
    <property type="entry name" value="Med11"/>
    <property type="match status" value="1"/>
</dbReference>
<evidence type="ECO:0000256" key="4">
    <source>
        <dbReference type="RuleBase" id="RU364147"/>
    </source>
</evidence>
<proteinExistence type="inferred from homology"/>
<dbReference type="VEuPathDB" id="FungiDB:BON22_2076"/>
<evidence type="ECO:0000256" key="2">
    <source>
        <dbReference type="ARBA" id="ARBA00008186"/>
    </source>
</evidence>
<sequence length="228" mass="25196">MYGASVVFITVTVFAQGKNFKGNGLGHTSQAVFRGEMFGFNWSSSCMIKITCDRAFALALVLRALLMLRNLGVDITNNDNGLINIPHTMAGAETETKGHQDPFVEARLEALHEIDTKLVSILDHSSSALENLTNLKKNASNPDKIAAIQKDFETDVQNFYRDLEYASINLKKEIKTLDDRSGKTDANGITMLPININRKATWAGRAKMETQVDELKQLLEKKTGTDSA</sequence>
<keyword evidence="4" id="KW-0804">Transcription</keyword>
<keyword evidence="4" id="KW-0010">Activator</keyword>
<accession>A0A061AZG0</accession>
<dbReference type="InterPro" id="IPR019404">
    <property type="entry name" value="Mediator_Med11"/>
</dbReference>
<dbReference type="GO" id="GO:0006357">
    <property type="term" value="P:regulation of transcription by RNA polymerase II"/>
    <property type="evidence" value="ECO:0007669"/>
    <property type="project" value="InterPro"/>
</dbReference>
<dbReference type="Gene3D" id="1.10.287.3490">
    <property type="match status" value="1"/>
</dbReference>
<evidence type="ECO:0000256" key="3">
    <source>
        <dbReference type="ARBA" id="ARBA00023242"/>
    </source>
</evidence>
<dbReference type="AlphaFoldDB" id="A0A061AZG0"/>
<evidence type="ECO:0000313" key="5">
    <source>
        <dbReference type="EMBL" id="CDR40790.1"/>
    </source>
</evidence>
<evidence type="ECO:0000256" key="1">
    <source>
        <dbReference type="ARBA" id="ARBA00004123"/>
    </source>
</evidence>
<reference evidence="5" key="1">
    <citation type="journal article" date="2014" name="Genome Announc.">
        <title>Genome sequence of the yeast Cyberlindnera fabianii (Hansenula fabianii).</title>
        <authorList>
            <person name="Freel K.C."/>
            <person name="Sarilar V."/>
            <person name="Neuveglise C."/>
            <person name="Devillers H."/>
            <person name="Friedrich A."/>
            <person name="Schacherer J."/>
        </authorList>
    </citation>
    <scope>NUCLEOTIDE SEQUENCE</scope>
    <source>
        <strain evidence="5">YJS4271</strain>
    </source>
</reference>
<comment type="function">
    <text evidence="4">Component of the Mediator complex, a coactivator involved in the regulated transcription of nearly all RNA polymerase II-dependent genes. Mediator functions as a bridge to convey information from gene-specific regulatory proteins to the basal RNA polymerase II transcription machinery. Mediator is recruited to promoters by direct interactions with regulatory proteins and serves as a scaffold for the assembly of a functional pre-initiation complex with RNA polymerase II and the general transcription factors.</text>
</comment>
<dbReference type="GO" id="GO:0016592">
    <property type="term" value="C:mediator complex"/>
    <property type="evidence" value="ECO:0007669"/>
    <property type="project" value="InterPro"/>
</dbReference>
<comment type="subcellular location">
    <subcellularLocation>
        <location evidence="1 4">Nucleus</location>
    </subcellularLocation>
</comment>
<dbReference type="GO" id="GO:0003712">
    <property type="term" value="F:transcription coregulator activity"/>
    <property type="evidence" value="ECO:0007669"/>
    <property type="project" value="InterPro"/>
</dbReference>
<dbReference type="OrthoDB" id="5418434at2759"/>
<gene>
    <name evidence="4" type="primary">MED11</name>
    <name evidence="5" type="ORF">CYFA0S_05e04522g</name>
</gene>
<keyword evidence="4" id="KW-0805">Transcription regulation</keyword>